<reference evidence="2" key="1">
    <citation type="journal article" date="2022" name="bioRxiv">
        <title>Sequencing and chromosome-scale assembly of the giantPleurodeles waltlgenome.</title>
        <authorList>
            <person name="Brown T."/>
            <person name="Elewa A."/>
            <person name="Iarovenko S."/>
            <person name="Subramanian E."/>
            <person name="Araus A.J."/>
            <person name="Petzold A."/>
            <person name="Susuki M."/>
            <person name="Suzuki K.-i.T."/>
            <person name="Hayashi T."/>
            <person name="Toyoda A."/>
            <person name="Oliveira C."/>
            <person name="Osipova E."/>
            <person name="Leigh N.D."/>
            <person name="Simon A."/>
            <person name="Yun M.H."/>
        </authorList>
    </citation>
    <scope>NUCLEOTIDE SEQUENCE</scope>
    <source>
        <strain evidence="2">20211129_DDA</strain>
        <tissue evidence="2">Liver</tissue>
    </source>
</reference>
<comment type="caution">
    <text evidence="2">The sequence shown here is derived from an EMBL/GenBank/DDBJ whole genome shotgun (WGS) entry which is preliminary data.</text>
</comment>
<evidence type="ECO:0000256" key="1">
    <source>
        <dbReference type="SAM" id="MobiDB-lite"/>
    </source>
</evidence>
<organism evidence="2 3">
    <name type="scientific">Pleurodeles waltl</name>
    <name type="common">Iberian ribbed newt</name>
    <dbReference type="NCBI Taxonomy" id="8319"/>
    <lineage>
        <taxon>Eukaryota</taxon>
        <taxon>Metazoa</taxon>
        <taxon>Chordata</taxon>
        <taxon>Craniata</taxon>
        <taxon>Vertebrata</taxon>
        <taxon>Euteleostomi</taxon>
        <taxon>Amphibia</taxon>
        <taxon>Batrachia</taxon>
        <taxon>Caudata</taxon>
        <taxon>Salamandroidea</taxon>
        <taxon>Salamandridae</taxon>
        <taxon>Pleurodelinae</taxon>
        <taxon>Pleurodeles</taxon>
    </lineage>
</organism>
<dbReference type="Proteomes" id="UP001066276">
    <property type="component" value="Chromosome 5"/>
</dbReference>
<keyword evidence="3" id="KW-1185">Reference proteome</keyword>
<gene>
    <name evidence="2" type="ORF">NDU88_010416</name>
</gene>
<evidence type="ECO:0000313" key="2">
    <source>
        <dbReference type="EMBL" id="KAJ1157716.1"/>
    </source>
</evidence>
<protein>
    <submittedName>
        <fullName evidence="2">Uncharacterized protein</fullName>
    </submittedName>
</protein>
<feature type="compositionally biased region" description="Basic and acidic residues" evidence="1">
    <location>
        <begin position="119"/>
        <end position="155"/>
    </location>
</feature>
<proteinExistence type="predicted"/>
<name>A0AAV7RY63_PLEWA</name>
<accession>A0AAV7RY63</accession>
<evidence type="ECO:0000313" key="3">
    <source>
        <dbReference type="Proteomes" id="UP001066276"/>
    </source>
</evidence>
<dbReference type="AlphaFoldDB" id="A0AAV7RY63"/>
<sequence length="211" mass="23885">MLQGCRARSSVIVEDLIDNSLRCKVQCQGCVLQSEQYLGSEELQDCDPGPGVVVEKLEPAWCRYYNVSLLQCDGAHRAVPDQTYPGVTVQHTGVEVKPLHHACSASLQNPEDAGRKKKDGSGETREGRSEELMRRTNRMENAETPRRTKAAEARRQWRRRRKFEGDNRELSRGLRIRKSEMETTRQRRPGSSRSVDPPGTSHELGRGREGK</sequence>
<dbReference type="EMBL" id="JANPWB010000009">
    <property type="protein sequence ID" value="KAJ1157716.1"/>
    <property type="molecule type" value="Genomic_DNA"/>
</dbReference>
<feature type="compositionally biased region" description="Basic and acidic residues" evidence="1">
    <location>
        <begin position="163"/>
        <end position="185"/>
    </location>
</feature>
<feature type="region of interest" description="Disordered" evidence="1">
    <location>
        <begin position="104"/>
        <end position="211"/>
    </location>
</feature>